<proteinExistence type="predicted"/>
<dbReference type="SMART" id="SM00448">
    <property type="entry name" value="REC"/>
    <property type="match status" value="1"/>
</dbReference>
<feature type="domain" description="Response regulatory" evidence="3">
    <location>
        <begin position="10"/>
        <end position="129"/>
    </location>
</feature>
<dbReference type="Gene3D" id="3.40.50.2300">
    <property type="match status" value="1"/>
</dbReference>
<dbReference type="PROSITE" id="PS50110">
    <property type="entry name" value="RESPONSE_REGULATORY"/>
    <property type="match status" value="1"/>
</dbReference>
<dbReference type="OrthoDB" id="7298659at2"/>
<dbReference type="InterPro" id="IPR011990">
    <property type="entry name" value="TPR-like_helical_dom_sf"/>
</dbReference>
<dbReference type="PROSITE" id="PS50005">
    <property type="entry name" value="TPR"/>
    <property type="match status" value="1"/>
</dbReference>
<dbReference type="SUPFAM" id="SSF48452">
    <property type="entry name" value="TPR-like"/>
    <property type="match status" value="1"/>
</dbReference>
<dbReference type="InterPro" id="IPR011006">
    <property type="entry name" value="CheY-like_superfamily"/>
</dbReference>
<dbReference type="InterPro" id="IPR019734">
    <property type="entry name" value="TPR_rpt"/>
</dbReference>
<gene>
    <name evidence="4" type="ORF">EIK76_02625</name>
</gene>
<feature type="modified residue" description="4-aspartylphosphate" evidence="1">
    <location>
        <position position="60"/>
    </location>
</feature>
<dbReference type="PANTHER" id="PTHR43228:SF1">
    <property type="entry name" value="TWO-COMPONENT RESPONSE REGULATOR ARR22"/>
    <property type="match status" value="1"/>
</dbReference>
<dbReference type="InterPro" id="IPR052048">
    <property type="entry name" value="ST_Response_Regulator"/>
</dbReference>
<name>A0A3P3QR58_9GAMM</name>
<protein>
    <submittedName>
        <fullName evidence="4">Response regulator</fullName>
    </submittedName>
</protein>
<evidence type="ECO:0000259" key="3">
    <source>
        <dbReference type="PROSITE" id="PS50110"/>
    </source>
</evidence>
<reference evidence="4 5" key="1">
    <citation type="submission" date="2018-11" db="EMBL/GenBank/DDBJ databases">
        <title>Draft genome analysis of Rheinheimera mesophila isolated from an industrial waste site.</title>
        <authorList>
            <person name="Yu Q."/>
            <person name="Qi Y."/>
            <person name="Zhang H."/>
            <person name="Lu Y."/>
            <person name="Pu J."/>
        </authorList>
    </citation>
    <scope>NUCLEOTIDE SEQUENCE [LARGE SCALE GENOMIC DNA]</scope>
    <source>
        <strain evidence="4 5">IITR13</strain>
    </source>
</reference>
<dbReference type="Pfam" id="PF00072">
    <property type="entry name" value="Response_reg"/>
    <property type="match status" value="1"/>
</dbReference>
<dbReference type="Gene3D" id="1.25.40.10">
    <property type="entry name" value="Tetratricopeptide repeat domain"/>
    <property type="match status" value="2"/>
</dbReference>
<dbReference type="SMART" id="SM00028">
    <property type="entry name" value="TPR"/>
    <property type="match status" value="3"/>
</dbReference>
<dbReference type="CDD" id="cd17589">
    <property type="entry name" value="REC_TPR"/>
    <property type="match status" value="1"/>
</dbReference>
<evidence type="ECO:0000313" key="4">
    <source>
        <dbReference type="EMBL" id="RRJ22999.1"/>
    </source>
</evidence>
<accession>A0A3P3QR58</accession>
<feature type="repeat" description="TPR" evidence="2">
    <location>
        <begin position="461"/>
        <end position="494"/>
    </location>
</feature>
<evidence type="ECO:0000256" key="1">
    <source>
        <dbReference type="PROSITE-ProRule" id="PRU00169"/>
    </source>
</evidence>
<evidence type="ECO:0000256" key="2">
    <source>
        <dbReference type="PROSITE-ProRule" id="PRU00339"/>
    </source>
</evidence>
<dbReference type="PANTHER" id="PTHR43228">
    <property type="entry name" value="TWO-COMPONENT RESPONSE REGULATOR"/>
    <property type="match status" value="1"/>
</dbReference>
<dbReference type="SUPFAM" id="SSF52172">
    <property type="entry name" value="CheY-like"/>
    <property type="match status" value="1"/>
</dbReference>
<dbReference type="Proteomes" id="UP000276260">
    <property type="component" value="Unassembled WGS sequence"/>
</dbReference>
<keyword evidence="1" id="KW-0597">Phosphoprotein</keyword>
<keyword evidence="5" id="KW-1185">Reference proteome</keyword>
<keyword evidence="2" id="KW-0802">TPR repeat</keyword>
<sequence>MSYKTLENLRVLIVDDQRPFQLLLKGILYSMGATNIAFVMTGEQALWKCMHGSYDVLFVDYNLGSGKNGRQLLEDLREKKLLHPAAVYMIVTGENQVPMVVGAIEAEPDDYIIKPFSQSVLRTRLVKIQNRKKQLAPIYQAMFDDQPELVIEACKQERQQGSRYHSLCGRIQAETHLKLKQYDEAEALLSETLSFSRTNWALLLQARLCFEQERYEESLELCNEAIDTNRYFAEAFDLKARNLMAQGLMAEAMEVISQAIVISPFSVSRQNLLMDIARDMDDLASLVQASKQIYEITRRAARQEVVHLLNYIRTVIDAASRSEELNQRNKYQQEALMAIHRAKREDTVIRDFDFDLFETLCQARLESLSGQQYLAKKTFATVSDRVTAQIEPEPDPENPDETPPIPHCAADAVLLLNQIGEFEQASALTQKLQTVSGAIDPILEKLFSEQQHRSLSRQASFNELNKQGIQLYKESNYEQALLRFEQALEVAPMNTGSALNFIQTAIQMMADPKRKKPLELVEKCRKTFRIVDNMPLPEHHKVRHQELLQQFNKLKEEKRYSR</sequence>
<dbReference type="InterPro" id="IPR001789">
    <property type="entry name" value="Sig_transdc_resp-reg_receiver"/>
</dbReference>
<organism evidence="4 5">
    <name type="scientific">Rheinheimera mesophila</name>
    <dbReference type="NCBI Taxonomy" id="1547515"/>
    <lineage>
        <taxon>Bacteria</taxon>
        <taxon>Pseudomonadati</taxon>
        <taxon>Pseudomonadota</taxon>
        <taxon>Gammaproteobacteria</taxon>
        <taxon>Chromatiales</taxon>
        <taxon>Chromatiaceae</taxon>
        <taxon>Rheinheimera</taxon>
    </lineage>
</organism>
<evidence type="ECO:0000313" key="5">
    <source>
        <dbReference type="Proteomes" id="UP000276260"/>
    </source>
</evidence>
<dbReference type="RefSeq" id="WP_046519348.1">
    <property type="nucleotide sequence ID" value="NZ_LAVS01000010.1"/>
</dbReference>
<comment type="caution">
    <text evidence="4">The sequence shown here is derived from an EMBL/GenBank/DDBJ whole genome shotgun (WGS) entry which is preliminary data.</text>
</comment>
<dbReference type="EMBL" id="RRCF01000001">
    <property type="protein sequence ID" value="RRJ22999.1"/>
    <property type="molecule type" value="Genomic_DNA"/>
</dbReference>
<dbReference type="AlphaFoldDB" id="A0A3P3QR58"/>
<dbReference type="Pfam" id="PF13432">
    <property type="entry name" value="TPR_16"/>
    <property type="match status" value="1"/>
</dbReference>
<dbReference type="GO" id="GO:0000160">
    <property type="term" value="P:phosphorelay signal transduction system"/>
    <property type="evidence" value="ECO:0007669"/>
    <property type="project" value="InterPro"/>
</dbReference>